<dbReference type="PANTHER" id="PTHR43537:SF5">
    <property type="entry name" value="UXU OPERON TRANSCRIPTIONAL REGULATOR"/>
    <property type="match status" value="1"/>
</dbReference>
<keyword evidence="3" id="KW-0804">Transcription</keyword>
<dbReference type="PANTHER" id="PTHR43537">
    <property type="entry name" value="TRANSCRIPTIONAL REGULATOR, GNTR FAMILY"/>
    <property type="match status" value="1"/>
</dbReference>
<proteinExistence type="predicted"/>
<accession>E1QD93</accession>
<evidence type="ECO:0000313" key="5">
    <source>
        <dbReference type="EMBL" id="ADK83412.1"/>
    </source>
</evidence>
<dbReference type="InterPro" id="IPR036388">
    <property type="entry name" value="WH-like_DNA-bd_sf"/>
</dbReference>
<dbReference type="SMART" id="SM00895">
    <property type="entry name" value="FCD"/>
    <property type="match status" value="1"/>
</dbReference>
<dbReference type="SMART" id="SM00345">
    <property type="entry name" value="HTH_GNTR"/>
    <property type="match status" value="1"/>
</dbReference>
<protein>
    <submittedName>
        <fullName evidence="5">Regulatory protein GntR HTH</fullName>
    </submittedName>
</protein>
<dbReference type="Proteomes" id="UP000009047">
    <property type="component" value="Chromosome"/>
</dbReference>
<evidence type="ECO:0000313" key="6">
    <source>
        <dbReference type="Proteomes" id="UP000009047"/>
    </source>
</evidence>
<keyword evidence="1" id="KW-0805">Transcription regulation</keyword>
<dbReference type="Pfam" id="PF00392">
    <property type="entry name" value="GntR"/>
    <property type="match status" value="1"/>
</dbReference>
<gene>
    <name evidence="5" type="ordered locus">Deba_0033</name>
</gene>
<dbReference type="InterPro" id="IPR036390">
    <property type="entry name" value="WH_DNA-bd_sf"/>
</dbReference>
<dbReference type="Gene3D" id="1.10.10.10">
    <property type="entry name" value="Winged helix-like DNA-binding domain superfamily/Winged helix DNA-binding domain"/>
    <property type="match status" value="1"/>
</dbReference>
<dbReference type="EMBL" id="CP002085">
    <property type="protein sequence ID" value="ADK83412.1"/>
    <property type="molecule type" value="Genomic_DNA"/>
</dbReference>
<dbReference type="OrthoDB" id="5343675at2"/>
<feature type="domain" description="HTH gntR-type" evidence="4">
    <location>
        <begin position="18"/>
        <end position="86"/>
    </location>
</feature>
<dbReference type="RefSeq" id="WP_013256868.1">
    <property type="nucleotide sequence ID" value="NC_014365.1"/>
</dbReference>
<dbReference type="eggNOG" id="COG2186">
    <property type="taxonomic scope" value="Bacteria"/>
</dbReference>
<evidence type="ECO:0000256" key="2">
    <source>
        <dbReference type="ARBA" id="ARBA00023125"/>
    </source>
</evidence>
<dbReference type="InterPro" id="IPR008920">
    <property type="entry name" value="TF_FadR/GntR_C"/>
</dbReference>
<reference evidence="5 6" key="1">
    <citation type="journal article" date="2010" name="Stand. Genomic Sci.">
        <title>Complete genome sequence of Desulfarculus baarsii type strain (2st14).</title>
        <authorList>
            <person name="Sun H."/>
            <person name="Spring S."/>
            <person name="Lapidus A."/>
            <person name="Davenport K."/>
            <person name="Del Rio T.G."/>
            <person name="Tice H."/>
            <person name="Nolan M."/>
            <person name="Copeland A."/>
            <person name="Cheng J.F."/>
            <person name="Lucas S."/>
            <person name="Tapia R."/>
            <person name="Goodwin L."/>
            <person name="Pitluck S."/>
            <person name="Ivanova N."/>
            <person name="Pagani I."/>
            <person name="Mavromatis K."/>
            <person name="Ovchinnikova G."/>
            <person name="Pati A."/>
            <person name="Chen A."/>
            <person name="Palaniappan K."/>
            <person name="Hauser L."/>
            <person name="Chang Y.J."/>
            <person name="Jeffries C.D."/>
            <person name="Detter J.C."/>
            <person name="Han C."/>
            <person name="Rohde M."/>
            <person name="Brambilla E."/>
            <person name="Goker M."/>
            <person name="Woyke T."/>
            <person name="Bristow J."/>
            <person name="Eisen J.A."/>
            <person name="Markowitz V."/>
            <person name="Hugenholtz P."/>
            <person name="Kyrpides N.C."/>
            <person name="Klenk H.P."/>
            <person name="Land M."/>
        </authorList>
    </citation>
    <scope>NUCLEOTIDE SEQUENCE [LARGE SCALE GENOMIC DNA]</scope>
    <source>
        <strain evidence="6">ATCC 33931 / DSM 2075 / LMG 7858 / VKM B-1802 / 2st14</strain>
    </source>
</reference>
<dbReference type="PRINTS" id="PR00035">
    <property type="entry name" value="HTHGNTR"/>
</dbReference>
<dbReference type="SUPFAM" id="SSF46785">
    <property type="entry name" value="Winged helix' DNA-binding domain"/>
    <property type="match status" value="1"/>
</dbReference>
<name>E1QD93_DESB2</name>
<keyword evidence="6" id="KW-1185">Reference proteome</keyword>
<dbReference type="HOGENOM" id="CLU_017584_9_5_7"/>
<dbReference type="PROSITE" id="PS50949">
    <property type="entry name" value="HTH_GNTR"/>
    <property type="match status" value="1"/>
</dbReference>
<dbReference type="STRING" id="644282.Deba_0033"/>
<dbReference type="AlphaFoldDB" id="E1QD93"/>
<dbReference type="Pfam" id="PF07729">
    <property type="entry name" value="FCD"/>
    <property type="match status" value="1"/>
</dbReference>
<evidence type="ECO:0000256" key="3">
    <source>
        <dbReference type="ARBA" id="ARBA00023163"/>
    </source>
</evidence>
<organism evidence="5 6">
    <name type="scientific">Desulfarculus baarsii (strain ATCC 33931 / DSM 2075 / LMG 7858 / VKM B-1802 / 2st14)</name>
    <dbReference type="NCBI Taxonomy" id="644282"/>
    <lineage>
        <taxon>Bacteria</taxon>
        <taxon>Pseudomonadati</taxon>
        <taxon>Thermodesulfobacteriota</taxon>
        <taxon>Desulfarculia</taxon>
        <taxon>Desulfarculales</taxon>
        <taxon>Desulfarculaceae</taxon>
        <taxon>Desulfarculus</taxon>
    </lineage>
</organism>
<evidence type="ECO:0000256" key="1">
    <source>
        <dbReference type="ARBA" id="ARBA00023015"/>
    </source>
</evidence>
<keyword evidence="2" id="KW-0238">DNA-binding</keyword>
<dbReference type="Gene3D" id="1.20.120.530">
    <property type="entry name" value="GntR ligand-binding domain-like"/>
    <property type="match status" value="1"/>
</dbReference>
<dbReference type="InterPro" id="IPR000524">
    <property type="entry name" value="Tscrpt_reg_HTH_GntR"/>
</dbReference>
<evidence type="ECO:0000259" key="4">
    <source>
        <dbReference type="PROSITE" id="PS50949"/>
    </source>
</evidence>
<dbReference type="InterPro" id="IPR011711">
    <property type="entry name" value="GntR_C"/>
</dbReference>
<dbReference type="SUPFAM" id="SSF48008">
    <property type="entry name" value="GntR ligand-binding domain-like"/>
    <property type="match status" value="1"/>
</dbReference>
<dbReference type="CDD" id="cd07377">
    <property type="entry name" value="WHTH_GntR"/>
    <property type="match status" value="1"/>
</dbReference>
<dbReference type="KEGG" id="dbr:Deba_0033"/>
<dbReference type="GO" id="GO:0003677">
    <property type="term" value="F:DNA binding"/>
    <property type="evidence" value="ECO:0007669"/>
    <property type="project" value="UniProtKB-KW"/>
</dbReference>
<dbReference type="GO" id="GO:0003700">
    <property type="term" value="F:DNA-binding transcription factor activity"/>
    <property type="evidence" value="ECO:0007669"/>
    <property type="project" value="InterPro"/>
</dbReference>
<sequence>MAMKSDQIDSIGPLEKTPTMSRRVAEYLARLIAGGSLRPGEKLPGETALAQRLGVSRPTLREALGVLRAKGLVEVRPRSGTYVTSALAGGGPSAVGELVAVDPTKIWELLEIRKVVDTAAAALAASRRTPADLIRLAELRQSVRNLGGHSLIRRGEGGKAYARFFAFIAQASHNTLFSHLLSWVSTTLRHLLPYSRDRLAGRPESGPVIMDQIQAIAQAIEDGDPDRARRLTMEHLEYLEKALREVHALQPPVVIGG</sequence>